<dbReference type="InterPro" id="IPR015421">
    <property type="entry name" value="PyrdxlP-dep_Trfase_major"/>
</dbReference>
<dbReference type="SUPFAM" id="SSF53383">
    <property type="entry name" value="PLP-dependent transferases"/>
    <property type="match status" value="1"/>
</dbReference>
<dbReference type="RefSeq" id="WP_066663494.1">
    <property type="nucleotide sequence ID" value="NZ_CP011402.1"/>
</dbReference>
<proteinExistence type="inferred from homology"/>
<keyword evidence="5" id="KW-1185">Reference proteome</keyword>
<dbReference type="InterPro" id="IPR015422">
    <property type="entry name" value="PyrdxlP-dep_Trfase_small"/>
</dbReference>
<dbReference type="InterPro" id="IPR015424">
    <property type="entry name" value="PyrdxlP-dep_Trfase"/>
</dbReference>
<protein>
    <submittedName>
        <fullName evidence="4">4-aminobutyrate aminotransferase</fullName>
    </submittedName>
</protein>
<dbReference type="Gene3D" id="3.90.1150.10">
    <property type="entry name" value="Aspartate Aminotransferase, domain 1"/>
    <property type="match status" value="1"/>
</dbReference>
<dbReference type="CDD" id="cd00610">
    <property type="entry name" value="OAT_like"/>
    <property type="match status" value="1"/>
</dbReference>
<dbReference type="Pfam" id="PF00202">
    <property type="entry name" value="Aminotran_3"/>
    <property type="match status" value="1"/>
</dbReference>
<organism evidence="4 5">
    <name type="scientific">Denitrobacterium detoxificans</name>
    <dbReference type="NCBI Taxonomy" id="79604"/>
    <lineage>
        <taxon>Bacteria</taxon>
        <taxon>Bacillati</taxon>
        <taxon>Actinomycetota</taxon>
        <taxon>Coriobacteriia</taxon>
        <taxon>Eggerthellales</taxon>
        <taxon>Eggerthellaceae</taxon>
        <taxon>Denitrobacterium</taxon>
    </lineage>
</organism>
<evidence type="ECO:0000256" key="2">
    <source>
        <dbReference type="ARBA" id="ARBA00022898"/>
    </source>
</evidence>
<keyword evidence="4" id="KW-0032">Aminotransferase</keyword>
<dbReference type="Proteomes" id="UP000182975">
    <property type="component" value="Unassembled WGS sequence"/>
</dbReference>
<keyword evidence="4" id="KW-0808">Transferase</keyword>
<dbReference type="InterPro" id="IPR005814">
    <property type="entry name" value="Aminotrans_3"/>
</dbReference>
<dbReference type="PANTHER" id="PTHR45688:SF13">
    <property type="entry name" value="ALANINE--GLYOXYLATE AMINOTRANSFERASE 2-LIKE"/>
    <property type="match status" value="1"/>
</dbReference>
<dbReference type="EMBL" id="FOEC01000005">
    <property type="protein sequence ID" value="SEO75106.1"/>
    <property type="molecule type" value="Genomic_DNA"/>
</dbReference>
<dbReference type="PROSITE" id="PS00600">
    <property type="entry name" value="AA_TRANSFER_CLASS_3"/>
    <property type="match status" value="1"/>
</dbReference>
<gene>
    <name evidence="4" type="ORF">SAMN02910314_01096</name>
</gene>
<dbReference type="GO" id="GO:0030170">
    <property type="term" value="F:pyridoxal phosphate binding"/>
    <property type="evidence" value="ECO:0007669"/>
    <property type="project" value="InterPro"/>
</dbReference>
<dbReference type="AlphaFoldDB" id="A0A1H8S9A5"/>
<dbReference type="STRING" id="79604.AAY81_07655"/>
<comment type="similarity">
    <text evidence="1 3">Belongs to the class-III pyridoxal-phosphate-dependent aminotransferase family.</text>
</comment>
<name>A0A1H8S9A5_9ACTN</name>
<evidence type="ECO:0000256" key="3">
    <source>
        <dbReference type="RuleBase" id="RU003560"/>
    </source>
</evidence>
<accession>A0A1H8S9A5</accession>
<dbReference type="PIRSF" id="PIRSF000521">
    <property type="entry name" value="Transaminase_4ab_Lys_Orn"/>
    <property type="match status" value="1"/>
</dbReference>
<evidence type="ECO:0000313" key="5">
    <source>
        <dbReference type="Proteomes" id="UP000182975"/>
    </source>
</evidence>
<keyword evidence="2 3" id="KW-0663">Pyridoxal phosphate</keyword>
<dbReference type="PANTHER" id="PTHR45688">
    <property type="match status" value="1"/>
</dbReference>
<sequence length="453" mass="49414">MTHTPLETSTDENVGILASNSFDMNKLDTLHGTLHDLVAQREVLGPCYRLFYQKPLHLVSGRGTRLFDSDGTEYLDMYNNIPSIGHSNPCVTKAVTEQLTKINTHTRYVHQNILAYANDLLATLPPSLDRIMFMCSGSEANDLAIRCAQLYTLGEGIIVTAEAYHGNTALVSGVSPSIGKDVPMSPTMRMIPTPDTYRLGTDDIGTWMRDRVAEQIADMKRHGIRFAGVLFDSIFSSDGVIPGKPGFLQPVIDLVHAEGGLYIADEVQPGFCRTGDTFWGFQRHDITPDIVTMGKPMANGIACSGMAIRHDVLEAFAERNPYFNTFAGNPVAMAAAQAVLDYLREHDMLSHVSHMGKLLVNGISNLAKEHPCLGDVRGAGLFTGTDIVIPGTKDPDRATAVKLIEALREHHVLISLCGPYGSVLKVRPPLVFSESDLDFFLSALDASLTDIGK</sequence>
<evidence type="ECO:0000313" key="4">
    <source>
        <dbReference type="EMBL" id="SEO75106.1"/>
    </source>
</evidence>
<dbReference type="InterPro" id="IPR049704">
    <property type="entry name" value="Aminotrans_3_PPA_site"/>
</dbReference>
<dbReference type="GO" id="GO:0008483">
    <property type="term" value="F:transaminase activity"/>
    <property type="evidence" value="ECO:0007669"/>
    <property type="project" value="UniProtKB-KW"/>
</dbReference>
<evidence type="ECO:0000256" key="1">
    <source>
        <dbReference type="ARBA" id="ARBA00008954"/>
    </source>
</evidence>
<reference evidence="5" key="1">
    <citation type="submission" date="2016-10" db="EMBL/GenBank/DDBJ databases">
        <authorList>
            <person name="Varghese N."/>
        </authorList>
    </citation>
    <scope>NUCLEOTIDE SEQUENCE [LARGE SCALE GENOMIC DNA]</scope>
    <source>
        <strain evidence="5">DSM 21843</strain>
    </source>
</reference>
<dbReference type="Gene3D" id="3.40.640.10">
    <property type="entry name" value="Type I PLP-dependent aspartate aminotransferase-like (Major domain)"/>
    <property type="match status" value="1"/>
</dbReference>